<dbReference type="AlphaFoldDB" id="A0AAJ6VXK8"/>
<name>A0AAJ6VXK8_9ACAR</name>
<evidence type="ECO:0000259" key="16">
    <source>
        <dbReference type="PROSITE" id="PS50102"/>
    </source>
</evidence>
<evidence type="ECO:0000256" key="5">
    <source>
        <dbReference type="ARBA" id="ARBA00022679"/>
    </source>
</evidence>
<evidence type="ECO:0000256" key="9">
    <source>
        <dbReference type="ARBA" id="ARBA00022989"/>
    </source>
</evidence>
<dbReference type="InterPro" id="IPR055270">
    <property type="entry name" value="Glyco_tran_10_C"/>
</dbReference>
<evidence type="ECO:0000256" key="1">
    <source>
        <dbReference type="ARBA" id="ARBA00004447"/>
    </source>
</evidence>
<dbReference type="InterPro" id="IPR038577">
    <property type="entry name" value="GT10-like_C_sf"/>
</dbReference>
<evidence type="ECO:0000256" key="2">
    <source>
        <dbReference type="ARBA" id="ARBA00004922"/>
    </source>
</evidence>
<proteinExistence type="inferred from homology"/>
<keyword evidence="4 14" id="KW-0328">Glycosyltransferase</keyword>
<evidence type="ECO:0000256" key="15">
    <source>
        <dbReference type="SAM" id="MobiDB-lite"/>
    </source>
</evidence>
<gene>
    <name evidence="18" type="primary">LOC100905041</name>
</gene>
<dbReference type="PANTHER" id="PTHR48438">
    <property type="entry name" value="ALPHA-(1,3)-FUCOSYLTRANSFERASE C-RELATED"/>
    <property type="match status" value="1"/>
</dbReference>
<keyword evidence="10 14" id="KW-0333">Golgi apparatus</keyword>
<dbReference type="RefSeq" id="XP_003742256.2">
    <property type="nucleotide sequence ID" value="XM_003742208.2"/>
</dbReference>
<evidence type="ECO:0000256" key="7">
    <source>
        <dbReference type="ARBA" id="ARBA00022884"/>
    </source>
</evidence>
<evidence type="ECO:0000256" key="6">
    <source>
        <dbReference type="ARBA" id="ARBA00022692"/>
    </source>
</evidence>
<dbReference type="Gene3D" id="3.40.50.11660">
    <property type="entry name" value="Glycosyl transferase family 10, C-terminal domain"/>
    <property type="match status" value="1"/>
</dbReference>
<keyword evidence="12" id="KW-0325">Glycoprotein</keyword>
<dbReference type="Proteomes" id="UP000694867">
    <property type="component" value="Unplaced"/>
</dbReference>
<dbReference type="GO" id="GO:0003723">
    <property type="term" value="F:RNA binding"/>
    <property type="evidence" value="ECO:0007669"/>
    <property type="project" value="UniProtKB-UniRule"/>
</dbReference>
<dbReference type="SUPFAM" id="SSF53756">
    <property type="entry name" value="UDP-Glycosyltransferase/glycogen phosphorylase"/>
    <property type="match status" value="1"/>
</dbReference>
<dbReference type="Pfam" id="PF00852">
    <property type="entry name" value="Glyco_transf_10"/>
    <property type="match status" value="1"/>
</dbReference>
<evidence type="ECO:0000313" key="17">
    <source>
        <dbReference type="Proteomes" id="UP000694867"/>
    </source>
</evidence>
<evidence type="ECO:0000256" key="10">
    <source>
        <dbReference type="ARBA" id="ARBA00023034"/>
    </source>
</evidence>
<dbReference type="GO" id="GO:0008417">
    <property type="term" value="F:fucosyltransferase activity"/>
    <property type="evidence" value="ECO:0007669"/>
    <property type="project" value="InterPro"/>
</dbReference>
<feature type="region of interest" description="Disordered" evidence="15">
    <location>
        <begin position="58"/>
        <end position="80"/>
    </location>
</feature>
<organism evidence="17 18">
    <name type="scientific">Galendromus occidentalis</name>
    <name type="common">western predatory mite</name>
    <dbReference type="NCBI Taxonomy" id="34638"/>
    <lineage>
        <taxon>Eukaryota</taxon>
        <taxon>Metazoa</taxon>
        <taxon>Ecdysozoa</taxon>
        <taxon>Arthropoda</taxon>
        <taxon>Chelicerata</taxon>
        <taxon>Arachnida</taxon>
        <taxon>Acari</taxon>
        <taxon>Parasitiformes</taxon>
        <taxon>Mesostigmata</taxon>
        <taxon>Gamasina</taxon>
        <taxon>Phytoseioidea</taxon>
        <taxon>Phytoseiidae</taxon>
        <taxon>Typhlodrominae</taxon>
        <taxon>Galendromus</taxon>
    </lineage>
</organism>
<sequence>MRSKRRIFQFPAIAITKAAVAIILFQFQHAILDLNNINAALNARRRRSAPKRLQRSVVVEERRSIRPEPPQRTQISDRLRDRLDQRQDPPCSVLVSNLHNNVSEADINELFRSMGPIVTAMFVSPGNALVTYHRKHDAVKAVETYHLRLLDGQPMTCVLLTPDMKSSGSVAFMRHNSHRRLPLGHRSLSHSAVKCGTKGKITRGFGFFAAGERAQCSGQRSDMLVKALLKHRWLVRVVPAAFLGLFVITFILFYVHFLPRRGSFSCAALPLCEAETQPVETSGNFTVVLWTSYFNLWDNPNFDSSEPENCPYQNCDFTTDRDSASIADAIIFHEADMSLNDVPGSRKPTQRWIMFNQEAPPNSRNLRPEFDGIFNWSMTYHHLDDIRVPYFEMCRTNSSDEPRIEQPDEKAWAAVWFVSNCKTSSHRMAYVEELQNYLTVDIIGACSPHNLQCPKSDHQKCLDTFLPRYKFVLAFENSICSDYVTEKFQNVLPYDIIPILWGGVDYGQFLPRESFVVASDYPSPRELARALYRFRDNSLFRRTVSHRNGIRAKSIQWKCKLCEKLNRNKGRSSSRKDLFRKFHKNGRCKVWRKGHFQDYFPQ</sequence>
<dbReference type="PROSITE" id="PS50102">
    <property type="entry name" value="RRM"/>
    <property type="match status" value="1"/>
</dbReference>
<dbReference type="InterPro" id="IPR035979">
    <property type="entry name" value="RBD_domain_sf"/>
</dbReference>
<dbReference type="SMART" id="SM00360">
    <property type="entry name" value="RRM"/>
    <property type="match status" value="1"/>
</dbReference>
<evidence type="ECO:0000256" key="4">
    <source>
        <dbReference type="ARBA" id="ARBA00022676"/>
    </source>
</evidence>
<dbReference type="InterPro" id="IPR031481">
    <property type="entry name" value="Glyco_tran_10_N"/>
</dbReference>
<evidence type="ECO:0000256" key="11">
    <source>
        <dbReference type="ARBA" id="ARBA00023136"/>
    </source>
</evidence>
<dbReference type="InterPro" id="IPR000504">
    <property type="entry name" value="RRM_dom"/>
</dbReference>
<dbReference type="Pfam" id="PF00076">
    <property type="entry name" value="RRM_1"/>
    <property type="match status" value="1"/>
</dbReference>
<dbReference type="GeneID" id="100905041"/>
<keyword evidence="17" id="KW-1185">Reference proteome</keyword>
<evidence type="ECO:0000256" key="14">
    <source>
        <dbReference type="RuleBase" id="RU003832"/>
    </source>
</evidence>
<feature type="transmembrane region" description="Helical" evidence="14">
    <location>
        <begin position="233"/>
        <end position="257"/>
    </location>
</feature>
<comment type="similarity">
    <text evidence="3 14">Belongs to the glycosyltransferase 10 family.</text>
</comment>
<dbReference type="KEGG" id="goe:100905041"/>
<keyword evidence="9 14" id="KW-1133">Transmembrane helix</keyword>
<keyword evidence="11 14" id="KW-0472">Membrane</keyword>
<keyword evidence="5 14" id="KW-0808">Transferase</keyword>
<evidence type="ECO:0000256" key="12">
    <source>
        <dbReference type="ARBA" id="ARBA00023180"/>
    </source>
</evidence>
<keyword evidence="7 13" id="KW-0694">RNA-binding</keyword>
<dbReference type="InterPro" id="IPR012677">
    <property type="entry name" value="Nucleotide-bd_a/b_plait_sf"/>
</dbReference>
<reference evidence="18" key="1">
    <citation type="submission" date="2025-08" db="UniProtKB">
        <authorList>
            <consortium name="RefSeq"/>
        </authorList>
    </citation>
    <scope>IDENTIFICATION</scope>
</reference>
<dbReference type="SUPFAM" id="SSF54928">
    <property type="entry name" value="RNA-binding domain, RBD"/>
    <property type="match status" value="1"/>
</dbReference>
<dbReference type="Gene3D" id="3.30.70.330">
    <property type="match status" value="1"/>
</dbReference>
<keyword evidence="6 14" id="KW-0812">Transmembrane</keyword>
<dbReference type="Pfam" id="PF17039">
    <property type="entry name" value="Glyco_tran_10_N"/>
    <property type="match status" value="1"/>
</dbReference>
<accession>A0AAJ6VXK8</accession>
<dbReference type="EC" id="2.4.1.-" evidence="14"/>
<comment type="subcellular location">
    <subcellularLocation>
        <location evidence="1 14">Golgi apparatus</location>
        <location evidence="1 14">Golgi stack membrane</location>
        <topology evidence="1 14">Single-pass type II membrane protein</topology>
    </subcellularLocation>
</comment>
<comment type="pathway">
    <text evidence="2">Protein modification; protein glycosylation.</text>
</comment>
<protein>
    <recommendedName>
        <fullName evidence="14">Fucosyltransferase</fullName>
        <ecNumber evidence="14">2.4.1.-</ecNumber>
    </recommendedName>
</protein>
<feature type="domain" description="RRM" evidence="16">
    <location>
        <begin position="91"/>
        <end position="162"/>
    </location>
</feature>
<evidence type="ECO:0000313" key="18">
    <source>
        <dbReference type="RefSeq" id="XP_003742256.2"/>
    </source>
</evidence>
<evidence type="ECO:0000256" key="3">
    <source>
        <dbReference type="ARBA" id="ARBA00008919"/>
    </source>
</evidence>
<keyword evidence="8" id="KW-0735">Signal-anchor</keyword>
<evidence type="ECO:0000256" key="13">
    <source>
        <dbReference type="PROSITE-ProRule" id="PRU00176"/>
    </source>
</evidence>
<evidence type="ECO:0000256" key="8">
    <source>
        <dbReference type="ARBA" id="ARBA00022968"/>
    </source>
</evidence>
<dbReference type="InterPro" id="IPR001503">
    <property type="entry name" value="Glyco_trans_10"/>
</dbReference>
<dbReference type="PANTHER" id="PTHR48438:SF1">
    <property type="entry name" value="ALPHA-(1,3)-FUCOSYLTRANSFERASE C-RELATED"/>
    <property type="match status" value="1"/>
</dbReference>
<dbReference type="GO" id="GO:0032580">
    <property type="term" value="C:Golgi cisterna membrane"/>
    <property type="evidence" value="ECO:0007669"/>
    <property type="project" value="UniProtKB-SubCell"/>
</dbReference>